<dbReference type="InterPro" id="IPR000210">
    <property type="entry name" value="BTB/POZ_dom"/>
</dbReference>
<dbReference type="SUPFAM" id="SSF54695">
    <property type="entry name" value="POZ domain"/>
    <property type="match status" value="1"/>
</dbReference>
<keyword evidence="1" id="KW-0175">Coiled coil</keyword>
<dbReference type="PROSITE" id="PS50097">
    <property type="entry name" value="BTB"/>
    <property type="match status" value="1"/>
</dbReference>
<reference evidence="3 4" key="1">
    <citation type="submission" date="2016-06" db="EMBL/GenBank/DDBJ databases">
        <authorList>
            <person name="Kjaerup R.B."/>
            <person name="Dalgaard T.S."/>
            <person name="Juul-Madsen H.R."/>
        </authorList>
    </citation>
    <scope>NUCLEOTIDE SEQUENCE [LARGE SCALE GENOMIC DNA]</scope>
</reference>
<protein>
    <recommendedName>
        <fullName evidence="2">BTB domain-containing protein</fullName>
    </recommendedName>
</protein>
<evidence type="ECO:0000313" key="3">
    <source>
        <dbReference type="EMBL" id="SMQ54896.1"/>
    </source>
</evidence>
<dbReference type="AlphaFoldDB" id="A0A1X7S5A7"/>
<proteinExistence type="predicted"/>
<gene>
    <name evidence="3" type="ORF">ZT3D7_G10051</name>
</gene>
<dbReference type="EMBL" id="LT853701">
    <property type="protein sequence ID" value="SMQ54896.1"/>
    <property type="molecule type" value="Genomic_DNA"/>
</dbReference>
<sequence>MASNSGVSRVISLPYYPDVVVECGPQGAREQVFCHKGVICARSSFLARQLADPTACPSVAGNGSYIIIDSHYNGEAVEAVLRSLYTSSREMKWLQRLGWIGLLHVFQVAFLFQLHDMQPIIKTIATQKLDQINTRDEINSALEAYENLGHPTFMASHFHADVDKLKDKLSVLDAQSEAIQKEKEDAEERELANTMAMLRSPASRGDVSEEAYIQFLDAVQSSDWAGGNQD</sequence>
<accession>A0A1X7S5A7</accession>
<dbReference type="CDD" id="cd18186">
    <property type="entry name" value="BTB_POZ_ZBTB_KLHL-like"/>
    <property type="match status" value="1"/>
</dbReference>
<feature type="domain" description="BTB" evidence="2">
    <location>
        <begin position="17"/>
        <end position="93"/>
    </location>
</feature>
<dbReference type="InterPro" id="IPR011333">
    <property type="entry name" value="SKP1/BTB/POZ_sf"/>
</dbReference>
<evidence type="ECO:0000259" key="2">
    <source>
        <dbReference type="PROSITE" id="PS50097"/>
    </source>
</evidence>
<organism evidence="3 4">
    <name type="scientific">Zymoseptoria tritici (strain ST99CH_3D7)</name>
    <dbReference type="NCBI Taxonomy" id="1276538"/>
    <lineage>
        <taxon>Eukaryota</taxon>
        <taxon>Fungi</taxon>
        <taxon>Dikarya</taxon>
        <taxon>Ascomycota</taxon>
        <taxon>Pezizomycotina</taxon>
        <taxon>Dothideomycetes</taxon>
        <taxon>Dothideomycetidae</taxon>
        <taxon>Mycosphaerellales</taxon>
        <taxon>Mycosphaerellaceae</taxon>
        <taxon>Zymoseptoria</taxon>
    </lineage>
</organism>
<dbReference type="Gene3D" id="3.30.710.10">
    <property type="entry name" value="Potassium Channel Kv1.1, Chain A"/>
    <property type="match status" value="1"/>
</dbReference>
<feature type="coiled-coil region" evidence="1">
    <location>
        <begin position="162"/>
        <end position="189"/>
    </location>
</feature>
<keyword evidence="4" id="KW-1185">Reference proteome</keyword>
<evidence type="ECO:0000256" key="1">
    <source>
        <dbReference type="SAM" id="Coils"/>
    </source>
</evidence>
<dbReference type="Proteomes" id="UP000215127">
    <property type="component" value="Chromosome 10"/>
</dbReference>
<name>A0A1X7S5A7_ZYMT9</name>
<dbReference type="Pfam" id="PF00651">
    <property type="entry name" value="BTB"/>
    <property type="match status" value="1"/>
</dbReference>
<evidence type="ECO:0000313" key="4">
    <source>
        <dbReference type="Proteomes" id="UP000215127"/>
    </source>
</evidence>